<sequence>MFAARRIVAHSSALRPAFTHATGRAQAPTRVVRRTLAGHGSAPPATGWEGEVRKVLKEDWQVVCGIMGFYTTLYLVSKLFSGGKKAAPDTVAASSSAASASSEVISMADDKFSEYVGNPENMLKWEQSLNDPKAYE</sequence>
<organism evidence="1 2">
    <name type="scientific">Nannochloropsis salina CCMP1776</name>
    <dbReference type="NCBI Taxonomy" id="1027361"/>
    <lineage>
        <taxon>Eukaryota</taxon>
        <taxon>Sar</taxon>
        <taxon>Stramenopiles</taxon>
        <taxon>Ochrophyta</taxon>
        <taxon>Eustigmatophyceae</taxon>
        <taxon>Eustigmatales</taxon>
        <taxon>Monodopsidaceae</taxon>
        <taxon>Microchloropsis</taxon>
        <taxon>Microchloropsis salina</taxon>
    </lineage>
</organism>
<dbReference type="OrthoDB" id="10290674at2759"/>
<evidence type="ECO:0000313" key="1">
    <source>
        <dbReference type="EMBL" id="TFJ83802.1"/>
    </source>
</evidence>
<keyword evidence="2" id="KW-1185">Reference proteome</keyword>
<protein>
    <submittedName>
        <fullName evidence="1">Uncharacterized protein</fullName>
    </submittedName>
</protein>
<proteinExistence type="predicted"/>
<dbReference type="Proteomes" id="UP000355283">
    <property type="component" value="Unassembled WGS sequence"/>
</dbReference>
<accession>A0A4D9CWZ6</accession>
<dbReference type="EMBL" id="SDOX01000021">
    <property type="protein sequence ID" value="TFJ83802.1"/>
    <property type="molecule type" value="Genomic_DNA"/>
</dbReference>
<evidence type="ECO:0000313" key="2">
    <source>
        <dbReference type="Proteomes" id="UP000355283"/>
    </source>
</evidence>
<comment type="caution">
    <text evidence="1">The sequence shown here is derived from an EMBL/GenBank/DDBJ whole genome shotgun (WGS) entry which is preliminary data.</text>
</comment>
<dbReference type="AlphaFoldDB" id="A0A4D9CWZ6"/>
<reference evidence="1 2" key="1">
    <citation type="submission" date="2019-01" db="EMBL/GenBank/DDBJ databases">
        <title>Nuclear Genome Assembly of the Microalgal Biofuel strain Nannochloropsis salina CCMP1776.</title>
        <authorList>
            <person name="Hovde B."/>
        </authorList>
    </citation>
    <scope>NUCLEOTIDE SEQUENCE [LARGE SCALE GENOMIC DNA]</scope>
    <source>
        <strain evidence="1 2">CCMP1776</strain>
    </source>
</reference>
<gene>
    <name evidence="1" type="ORF">NSK_004904</name>
</gene>
<name>A0A4D9CWZ6_9STRA</name>